<dbReference type="SUPFAM" id="SSF53092">
    <property type="entry name" value="Creatinase/prolidase N-terminal domain"/>
    <property type="match status" value="1"/>
</dbReference>
<evidence type="ECO:0000259" key="2">
    <source>
        <dbReference type="Pfam" id="PF01321"/>
    </source>
</evidence>
<dbReference type="AlphaFoldDB" id="A0A2K9ZGX6"/>
<organism evidence="3 4">
    <name type="scientific">Rhizobium leguminosarum</name>
    <dbReference type="NCBI Taxonomy" id="384"/>
    <lineage>
        <taxon>Bacteria</taxon>
        <taxon>Pseudomonadati</taxon>
        <taxon>Pseudomonadota</taxon>
        <taxon>Alphaproteobacteria</taxon>
        <taxon>Hyphomicrobiales</taxon>
        <taxon>Rhizobiaceae</taxon>
        <taxon>Rhizobium/Agrobacterium group</taxon>
        <taxon>Rhizobium</taxon>
    </lineage>
</organism>
<geneLocation type="plasmid" evidence="4">
    <name>prln3</name>
</geneLocation>
<dbReference type="InterPro" id="IPR050659">
    <property type="entry name" value="Peptidase_M24B"/>
</dbReference>
<evidence type="ECO:0000313" key="3">
    <source>
        <dbReference type="EMBL" id="AUW47495.1"/>
    </source>
</evidence>
<dbReference type="InterPro" id="IPR000994">
    <property type="entry name" value="Pept_M24"/>
</dbReference>
<protein>
    <submittedName>
        <fullName evidence="3">Ectoine hydrolase</fullName>
        <ecNumber evidence="3">3.5.4.44</ecNumber>
    </submittedName>
</protein>
<dbReference type="PANTHER" id="PTHR46112:SF2">
    <property type="entry name" value="XAA-PRO AMINOPEPTIDASE P-RELATED"/>
    <property type="match status" value="1"/>
</dbReference>
<keyword evidence="3" id="KW-0614">Plasmid</keyword>
<evidence type="ECO:0000259" key="1">
    <source>
        <dbReference type="Pfam" id="PF00557"/>
    </source>
</evidence>
<dbReference type="Pfam" id="PF01321">
    <property type="entry name" value="Creatinase_N"/>
    <property type="match status" value="1"/>
</dbReference>
<name>A0A2K9ZGX6_RHILE</name>
<dbReference type="Gene3D" id="3.40.350.10">
    <property type="entry name" value="Creatinase/prolidase N-terminal domain"/>
    <property type="match status" value="1"/>
</dbReference>
<dbReference type="SUPFAM" id="SSF55920">
    <property type="entry name" value="Creatinase/aminopeptidase"/>
    <property type="match status" value="1"/>
</dbReference>
<dbReference type="RefSeq" id="WP_105009900.1">
    <property type="nucleotide sequence ID" value="NZ_CP025015.1"/>
</dbReference>
<evidence type="ECO:0000313" key="4">
    <source>
        <dbReference type="Proteomes" id="UP000238523"/>
    </source>
</evidence>
<dbReference type="Proteomes" id="UP000238523">
    <property type="component" value="Plasmid pRLN3"/>
</dbReference>
<accession>A0A2K9ZGX6</accession>
<feature type="domain" description="Creatinase N-terminal" evidence="2">
    <location>
        <begin position="16"/>
        <end position="160"/>
    </location>
</feature>
<keyword evidence="3" id="KW-0378">Hydrolase</keyword>
<feature type="domain" description="Peptidase M24" evidence="1">
    <location>
        <begin position="168"/>
        <end position="375"/>
    </location>
</feature>
<gene>
    <name evidence="3" type="primary">doeA</name>
    <name evidence="3" type="ORF">CUJ84_pRLN3000374</name>
</gene>
<dbReference type="GO" id="GO:0016787">
    <property type="term" value="F:hydrolase activity"/>
    <property type="evidence" value="ECO:0007669"/>
    <property type="project" value="UniProtKB-KW"/>
</dbReference>
<dbReference type="Gene3D" id="3.90.230.10">
    <property type="entry name" value="Creatinase/methionine aminopeptidase superfamily"/>
    <property type="match status" value="1"/>
</dbReference>
<proteinExistence type="predicted"/>
<sequence length="393" mass="43347">MSAETLRFELSEYKIRLNKARNAMEQSGLDLLVVTDPANMHWLTGYDGCSYYVPQCVVVTKSDDPLWFGRRMDANGCRRTAYISEDRIRWYGDEYVQSDTLHAMSALGEIISNEGYGSSIIGVEKDSPCFSAASSEALAASLPNARFQKADRLINWQRLVKSPREIDYMRGAGKIVEAMYQRISEVLRPGIKQSDVIAELSLVGTRGVDGYWGDYPACVPNLGAGADASAPHLTWTDQPIRGDEAIFFELAGVHKRYHCPLSRTYYLGKPTPQVLDAETAVLDGMEAGLEKAVAGNCCEDIAKAYAAALARYGFEKTSRSGYPIGIGYPPAWGENSASFRTGDTTELRPGMAFHFMSGLWYGDWGIEITESFLIAEGGVEFLSSVPRKLLVID</sequence>
<dbReference type="InterPro" id="IPR000587">
    <property type="entry name" value="Creatinase_N"/>
</dbReference>
<dbReference type="EMBL" id="CP025015">
    <property type="protein sequence ID" value="AUW47495.1"/>
    <property type="molecule type" value="Genomic_DNA"/>
</dbReference>
<dbReference type="CDD" id="cd01066">
    <property type="entry name" value="APP_MetAP"/>
    <property type="match status" value="1"/>
</dbReference>
<reference evidence="3 4" key="1">
    <citation type="submission" date="2017-11" db="EMBL/GenBank/DDBJ databases">
        <title>Complete genome of Rhizobium leguminosarum Norway, an ineffective micro-symbiont.</title>
        <authorList>
            <person name="Hoffrichter A."/>
            <person name="Liang J."/>
            <person name="Brachmann A."/>
            <person name="Marin M."/>
        </authorList>
    </citation>
    <scope>NUCLEOTIDE SEQUENCE [LARGE SCALE GENOMIC DNA]</scope>
    <source>
        <strain evidence="3 4">Norway</strain>
        <plasmid evidence="4">Plasmid prln3</plasmid>
    </source>
</reference>
<dbReference type="EC" id="3.5.4.44" evidence="3"/>
<dbReference type="InterPro" id="IPR036005">
    <property type="entry name" value="Creatinase/aminopeptidase-like"/>
</dbReference>
<dbReference type="PANTHER" id="PTHR46112">
    <property type="entry name" value="AMINOPEPTIDASE"/>
    <property type="match status" value="1"/>
</dbReference>
<dbReference type="Pfam" id="PF00557">
    <property type="entry name" value="Peptidase_M24"/>
    <property type="match status" value="1"/>
</dbReference>
<dbReference type="InterPro" id="IPR029149">
    <property type="entry name" value="Creatin/AminoP/Spt16_N"/>
</dbReference>